<proteinExistence type="predicted"/>
<name>A0A2K1JL82_PHYPA</name>
<dbReference type="AlphaFoldDB" id="A0A2K1JL82"/>
<accession>A0A2K1JL82</accession>
<dbReference type="InParanoid" id="A0A2K1JL82"/>
<reference evidence="2" key="3">
    <citation type="submission" date="2020-12" db="UniProtKB">
        <authorList>
            <consortium name="EnsemblPlants"/>
        </authorList>
    </citation>
    <scope>IDENTIFICATION</scope>
</reference>
<evidence type="ECO:0000313" key="3">
    <source>
        <dbReference type="Proteomes" id="UP000006727"/>
    </source>
</evidence>
<keyword evidence="3" id="KW-1185">Reference proteome</keyword>
<dbReference type="Gramene" id="Pp3c13_4220V3.1">
    <property type="protein sequence ID" value="PAC:32930905.CDS.1"/>
    <property type="gene ID" value="Pp3c13_4220"/>
</dbReference>
<evidence type="ECO:0000313" key="1">
    <source>
        <dbReference type="EMBL" id="PNR42126.1"/>
    </source>
</evidence>
<evidence type="ECO:0000313" key="2">
    <source>
        <dbReference type="EnsemblPlants" id="PAC:32930905.CDS.1"/>
    </source>
</evidence>
<sequence>MLPKNRLPRRTSTVPLLTWTFPSLRGRVLVFWEAVQGHAMESSLFSLCLPGLPWNLVCSLSVCPGFDRICLRFLRNGPGLLRNLPLASSKSVEPSIESAWPFQNPLGLFRICVGLNGIDLGFLHKS</sequence>
<organism evidence="1">
    <name type="scientific">Physcomitrium patens</name>
    <name type="common">Spreading-leaved earth moss</name>
    <name type="synonym">Physcomitrella patens</name>
    <dbReference type="NCBI Taxonomy" id="3218"/>
    <lineage>
        <taxon>Eukaryota</taxon>
        <taxon>Viridiplantae</taxon>
        <taxon>Streptophyta</taxon>
        <taxon>Embryophyta</taxon>
        <taxon>Bryophyta</taxon>
        <taxon>Bryophytina</taxon>
        <taxon>Bryopsida</taxon>
        <taxon>Funariidae</taxon>
        <taxon>Funariales</taxon>
        <taxon>Funariaceae</taxon>
        <taxon>Physcomitrium</taxon>
    </lineage>
</organism>
<dbReference type="Proteomes" id="UP000006727">
    <property type="component" value="Chromosome 13"/>
</dbReference>
<dbReference type="EMBL" id="ABEU02000013">
    <property type="protein sequence ID" value="PNR42126.1"/>
    <property type="molecule type" value="Genomic_DNA"/>
</dbReference>
<dbReference type="EnsemblPlants" id="Pp3c13_4220V3.1">
    <property type="protein sequence ID" value="PAC:32930905.CDS.1"/>
    <property type="gene ID" value="Pp3c13_4220"/>
</dbReference>
<protein>
    <submittedName>
        <fullName evidence="1 2">Uncharacterized protein</fullName>
    </submittedName>
</protein>
<reference evidence="1 3" key="1">
    <citation type="journal article" date="2008" name="Science">
        <title>The Physcomitrella genome reveals evolutionary insights into the conquest of land by plants.</title>
        <authorList>
            <person name="Rensing S."/>
            <person name="Lang D."/>
            <person name="Zimmer A."/>
            <person name="Terry A."/>
            <person name="Salamov A."/>
            <person name="Shapiro H."/>
            <person name="Nishiyama T."/>
            <person name="Perroud P.-F."/>
            <person name="Lindquist E."/>
            <person name="Kamisugi Y."/>
            <person name="Tanahashi T."/>
            <person name="Sakakibara K."/>
            <person name="Fujita T."/>
            <person name="Oishi K."/>
            <person name="Shin-I T."/>
            <person name="Kuroki Y."/>
            <person name="Toyoda A."/>
            <person name="Suzuki Y."/>
            <person name="Hashimoto A."/>
            <person name="Yamaguchi K."/>
            <person name="Sugano A."/>
            <person name="Kohara Y."/>
            <person name="Fujiyama A."/>
            <person name="Anterola A."/>
            <person name="Aoki S."/>
            <person name="Ashton N."/>
            <person name="Barbazuk W.B."/>
            <person name="Barker E."/>
            <person name="Bennetzen J."/>
            <person name="Bezanilla M."/>
            <person name="Blankenship R."/>
            <person name="Cho S.H."/>
            <person name="Dutcher S."/>
            <person name="Estelle M."/>
            <person name="Fawcett J.A."/>
            <person name="Gundlach H."/>
            <person name="Hanada K."/>
            <person name="Heyl A."/>
            <person name="Hicks K.A."/>
            <person name="Hugh J."/>
            <person name="Lohr M."/>
            <person name="Mayer K."/>
            <person name="Melkozernov A."/>
            <person name="Murata T."/>
            <person name="Nelson D."/>
            <person name="Pils B."/>
            <person name="Prigge M."/>
            <person name="Reiss B."/>
            <person name="Renner T."/>
            <person name="Rombauts S."/>
            <person name="Rushton P."/>
            <person name="Sanderfoot A."/>
            <person name="Schween G."/>
            <person name="Shiu S.-H."/>
            <person name="Stueber K."/>
            <person name="Theodoulou F.L."/>
            <person name="Tu H."/>
            <person name="Van de Peer Y."/>
            <person name="Verrier P.J."/>
            <person name="Waters E."/>
            <person name="Wood A."/>
            <person name="Yang L."/>
            <person name="Cove D."/>
            <person name="Cuming A."/>
            <person name="Hasebe M."/>
            <person name="Lucas S."/>
            <person name="Mishler D.B."/>
            <person name="Reski R."/>
            <person name="Grigoriev I."/>
            <person name="Quatrano R.S."/>
            <person name="Boore J.L."/>
        </authorList>
    </citation>
    <scope>NUCLEOTIDE SEQUENCE [LARGE SCALE GENOMIC DNA]</scope>
    <source>
        <strain evidence="2 3">cv. Gransden 2004</strain>
    </source>
</reference>
<reference evidence="1 3" key="2">
    <citation type="journal article" date="2018" name="Plant J.">
        <title>The Physcomitrella patens chromosome-scale assembly reveals moss genome structure and evolution.</title>
        <authorList>
            <person name="Lang D."/>
            <person name="Ullrich K.K."/>
            <person name="Murat F."/>
            <person name="Fuchs J."/>
            <person name="Jenkins J."/>
            <person name="Haas F.B."/>
            <person name="Piednoel M."/>
            <person name="Gundlach H."/>
            <person name="Van Bel M."/>
            <person name="Meyberg R."/>
            <person name="Vives C."/>
            <person name="Morata J."/>
            <person name="Symeonidi A."/>
            <person name="Hiss M."/>
            <person name="Muchero W."/>
            <person name="Kamisugi Y."/>
            <person name="Saleh O."/>
            <person name="Blanc G."/>
            <person name="Decker E.L."/>
            <person name="van Gessel N."/>
            <person name="Grimwood J."/>
            <person name="Hayes R.D."/>
            <person name="Graham S.W."/>
            <person name="Gunter L.E."/>
            <person name="McDaniel S.F."/>
            <person name="Hoernstein S.N.W."/>
            <person name="Larsson A."/>
            <person name="Li F.W."/>
            <person name="Perroud P.F."/>
            <person name="Phillips J."/>
            <person name="Ranjan P."/>
            <person name="Rokshar D.S."/>
            <person name="Rothfels C.J."/>
            <person name="Schneider L."/>
            <person name="Shu S."/>
            <person name="Stevenson D.W."/>
            <person name="Thummler F."/>
            <person name="Tillich M."/>
            <person name="Villarreal Aguilar J.C."/>
            <person name="Widiez T."/>
            <person name="Wong G.K."/>
            <person name="Wymore A."/>
            <person name="Zhang Y."/>
            <person name="Zimmer A.D."/>
            <person name="Quatrano R.S."/>
            <person name="Mayer K.F.X."/>
            <person name="Goodstein D."/>
            <person name="Casacuberta J.M."/>
            <person name="Vandepoele K."/>
            <person name="Reski R."/>
            <person name="Cuming A.C."/>
            <person name="Tuskan G.A."/>
            <person name="Maumus F."/>
            <person name="Salse J."/>
            <person name="Schmutz J."/>
            <person name="Rensing S.A."/>
        </authorList>
    </citation>
    <scope>NUCLEOTIDE SEQUENCE [LARGE SCALE GENOMIC DNA]</scope>
    <source>
        <strain evidence="2 3">cv. Gransden 2004</strain>
    </source>
</reference>
<gene>
    <name evidence="1" type="ORF">PHYPA_016955</name>
</gene>